<evidence type="ECO:0000313" key="7">
    <source>
        <dbReference type="EMBL" id="ATW69890.1"/>
    </source>
</evidence>
<dbReference type="GO" id="GO:0046797">
    <property type="term" value="P:viral procapsid maturation"/>
    <property type="evidence" value="ECO:0007669"/>
    <property type="project" value="UniProtKB-KW"/>
</dbReference>
<dbReference type="InterPro" id="IPR054613">
    <property type="entry name" value="Peptidase_S78_dom"/>
</dbReference>
<evidence type="ECO:0000256" key="3">
    <source>
        <dbReference type="ARBA" id="ARBA00022801"/>
    </source>
</evidence>
<dbReference type="InterPro" id="IPR006433">
    <property type="entry name" value="Prohead_protease"/>
</dbReference>
<dbReference type="NCBIfam" id="TIGR01543">
    <property type="entry name" value="proheadase_HK97"/>
    <property type="match status" value="1"/>
</dbReference>
<dbReference type="Proteomes" id="UP000241842">
    <property type="component" value="Segment"/>
</dbReference>
<keyword evidence="4" id="KW-0118">Viral capsid assembly</keyword>
<proteinExistence type="predicted"/>
<sequence>MERTQARVLASITKSVLSDSGDTITITGYASTVSKDRASDIVPASAWEMPKALGNYMKNPIILFGHDHSKPIGKAVELTPTPAGLQITAEIHRKACGDQLFAAIEAGILKTFSIGFGVYDAEYDYDHDIFILTEIELWEVSVVSVPCNQDSTFEVSKAMTGKDFEQFKEQFKTKAALPEPGNLSNFKTAEELATYLLTGRR</sequence>
<dbReference type="GO" id="GO:0006508">
    <property type="term" value="P:proteolysis"/>
    <property type="evidence" value="ECO:0007669"/>
    <property type="project" value="UniProtKB-KW"/>
</dbReference>
<evidence type="ECO:0000256" key="4">
    <source>
        <dbReference type="ARBA" id="ARBA00022950"/>
    </source>
</evidence>
<evidence type="ECO:0000259" key="6">
    <source>
        <dbReference type="Pfam" id="PF04586"/>
    </source>
</evidence>
<name>A0A2H4PRG1_9CAUD</name>
<dbReference type="RefSeq" id="YP_009620574.1">
    <property type="nucleotide sequence ID" value="NC_042090.1"/>
</dbReference>
<keyword evidence="5" id="KW-1273">Viral capsid maturation</keyword>
<dbReference type="KEGG" id="vg:40097227"/>
<dbReference type="OrthoDB" id="7752at10239"/>
<evidence type="ECO:0000313" key="8">
    <source>
        <dbReference type="Proteomes" id="UP000241842"/>
    </source>
</evidence>
<evidence type="ECO:0000256" key="2">
    <source>
        <dbReference type="ARBA" id="ARBA00022670"/>
    </source>
</evidence>
<dbReference type="Pfam" id="PF04586">
    <property type="entry name" value="Peptidase_S78"/>
    <property type="match status" value="1"/>
</dbReference>
<dbReference type="GO" id="GO:0008233">
    <property type="term" value="F:peptidase activity"/>
    <property type="evidence" value="ECO:0007669"/>
    <property type="project" value="UniProtKB-KW"/>
</dbReference>
<protein>
    <submittedName>
        <fullName evidence="7">Putative prohead protease</fullName>
    </submittedName>
</protein>
<keyword evidence="1" id="KW-1188">Viral release from host cell</keyword>
<dbReference type="GeneID" id="40097227"/>
<organism evidence="7 8">
    <name type="scientific">Proteus phage PM135</name>
    <dbReference type="NCBI Taxonomy" id="2048008"/>
    <lineage>
        <taxon>Viruses</taxon>
        <taxon>Duplodnaviria</taxon>
        <taxon>Heunggongvirae</taxon>
        <taxon>Uroviricota</taxon>
        <taxon>Caudoviricetes</taxon>
        <taxon>Demerecviridae</taxon>
        <taxon>Novosibvirus</taxon>
        <taxon>Novosibvirus PM135</taxon>
    </lineage>
</organism>
<keyword evidence="2 7" id="KW-0645">Protease</keyword>
<dbReference type="EMBL" id="MG030347">
    <property type="protein sequence ID" value="ATW69890.1"/>
    <property type="molecule type" value="Genomic_DNA"/>
</dbReference>
<evidence type="ECO:0000256" key="5">
    <source>
        <dbReference type="ARBA" id="ARBA00023045"/>
    </source>
</evidence>
<evidence type="ECO:0000256" key="1">
    <source>
        <dbReference type="ARBA" id="ARBA00022612"/>
    </source>
</evidence>
<feature type="domain" description="Prohead serine protease" evidence="6">
    <location>
        <begin position="20"/>
        <end position="157"/>
    </location>
</feature>
<keyword evidence="3" id="KW-0378">Hydrolase</keyword>
<accession>A0A2H4PRG1</accession>
<reference evidence="8" key="1">
    <citation type="submission" date="2017-10" db="EMBL/GenBank/DDBJ databases">
        <title>Isolation and characterization of a group of new proteus bacteriophages.</title>
        <authorList>
            <person name="Kozlova Y.N."/>
            <person name="Morozova V.V."/>
            <person name="Babkin I.V."/>
            <person name="Tikunova N.V."/>
            <person name="Bokovaya O.V."/>
            <person name="Shedko E.D."/>
        </authorList>
    </citation>
    <scope>NUCLEOTIDE SEQUENCE [LARGE SCALE GENOMIC DNA]</scope>
</reference>
<keyword evidence="8" id="KW-1185">Reference proteome</keyword>